<organism evidence="1 2">
    <name type="scientific">Novosphingobium clariflavum</name>
    <dbReference type="NCBI Taxonomy" id="2029884"/>
    <lineage>
        <taxon>Bacteria</taxon>
        <taxon>Pseudomonadati</taxon>
        <taxon>Pseudomonadota</taxon>
        <taxon>Alphaproteobacteria</taxon>
        <taxon>Sphingomonadales</taxon>
        <taxon>Sphingomonadaceae</taxon>
        <taxon>Novosphingobium</taxon>
    </lineage>
</organism>
<dbReference type="RefSeq" id="WP_267224176.1">
    <property type="nucleotide sequence ID" value="NZ_JAPCWC010000032.1"/>
</dbReference>
<dbReference type="EMBL" id="JBHLTM010000088">
    <property type="protein sequence ID" value="MFC0687599.1"/>
    <property type="molecule type" value="Genomic_DNA"/>
</dbReference>
<keyword evidence="2" id="KW-1185">Reference proteome</keyword>
<proteinExistence type="predicted"/>
<comment type="caution">
    <text evidence="1">The sequence shown here is derived from an EMBL/GenBank/DDBJ whole genome shotgun (WGS) entry which is preliminary data.</text>
</comment>
<dbReference type="InterPro" id="IPR009734">
    <property type="entry name" value="Myoviridae_GpU"/>
</dbReference>
<gene>
    <name evidence="1" type="ORF">ACFFF8_23700</name>
</gene>
<reference evidence="1 2" key="1">
    <citation type="submission" date="2024-09" db="EMBL/GenBank/DDBJ databases">
        <authorList>
            <person name="Sun Q."/>
            <person name="Mori K."/>
        </authorList>
    </citation>
    <scope>NUCLEOTIDE SEQUENCE [LARGE SCALE GENOMIC DNA]</scope>
    <source>
        <strain evidence="1 2">CICC 11035S</strain>
    </source>
</reference>
<accession>A0ABV6SEE6</accession>
<dbReference type="Pfam" id="PF06995">
    <property type="entry name" value="Phage_P2_GpU"/>
    <property type="match status" value="1"/>
</dbReference>
<evidence type="ECO:0000313" key="2">
    <source>
        <dbReference type="Proteomes" id="UP001589858"/>
    </source>
</evidence>
<dbReference type="InterPro" id="IPR016912">
    <property type="entry name" value="Phage_P2_GpU"/>
</dbReference>
<sequence length="137" mass="14684">MHLIALGMFLFEIGTLAHDELQRKTDWRHARAGRIGARDATQFIGPGDETVSMSGSVYAEIADGRVSLDDLRTMGNAGDALPLVSGNGTVFGNYVITALDERHAAFLPDGTPLRIDFAIDLLRVDDPADAKNTDASA</sequence>
<evidence type="ECO:0000313" key="1">
    <source>
        <dbReference type="EMBL" id="MFC0687599.1"/>
    </source>
</evidence>
<dbReference type="Proteomes" id="UP001589858">
    <property type="component" value="Unassembled WGS sequence"/>
</dbReference>
<name>A0ABV6SEE6_9SPHN</name>
<protein>
    <submittedName>
        <fullName evidence="1">Phage tail protein</fullName>
    </submittedName>
</protein>
<dbReference type="PIRSF" id="PIRSF029208">
    <property type="entry name" value="Phage_tail_GPU"/>
    <property type="match status" value="1"/>
</dbReference>